<dbReference type="CDD" id="cd07977">
    <property type="entry name" value="TFIIE_beta_winged_helix"/>
    <property type="match status" value="1"/>
</dbReference>
<evidence type="ECO:0000313" key="10">
    <source>
        <dbReference type="EMBL" id="OQR67128.1"/>
    </source>
</evidence>
<evidence type="ECO:0000256" key="5">
    <source>
        <dbReference type="ARBA" id="ARBA00023242"/>
    </source>
</evidence>
<dbReference type="PROSITE" id="PS51351">
    <property type="entry name" value="TFIIE_BETA_C"/>
    <property type="match status" value="1"/>
</dbReference>
<comment type="similarity">
    <text evidence="7">Belongs to the TFIIE beta subunit family.</text>
</comment>
<evidence type="ECO:0000256" key="2">
    <source>
        <dbReference type="ARBA" id="ARBA00023015"/>
    </source>
</evidence>
<dbReference type="STRING" id="418985.A0A1V9X149"/>
<proteinExistence type="inferred from homology"/>
<comment type="function">
    <text evidence="6 7">Recruits TFIIH to the initiation complex and stimulates the RNA polymerase II C-terminal domain kinase and DNA-dependent ATPase activities of TFIIH. Both TFIIH and TFIIE are required for promoter clearance by RNA polymerase.</text>
</comment>
<comment type="subcellular location">
    <subcellularLocation>
        <location evidence="1 7">Nucleus</location>
    </subcellularLocation>
</comment>
<dbReference type="InterPro" id="IPR040501">
    <property type="entry name" value="TFA2_Winged_2"/>
</dbReference>
<dbReference type="InterPro" id="IPR036390">
    <property type="entry name" value="WH_DNA-bd_sf"/>
</dbReference>
<comment type="subunit">
    <text evidence="7">Tetramer of two alpha and two beta chains.</text>
</comment>
<dbReference type="GO" id="GO:0006367">
    <property type="term" value="P:transcription initiation at RNA polymerase II promoter"/>
    <property type="evidence" value="ECO:0007669"/>
    <property type="project" value="UniProtKB-UniRule"/>
</dbReference>
<dbReference type="Pfam" id="PF18121">
    <property type="entry name" value="TFA2_Winged_2"/>
    <property type="match status" value="1"/>
</dbReference>
<accession>A0A1V9X149</accession>
<keyword evidence="2 7" id="KW-0805">Transcription regulation</keyword>
<dbReference type="GO" id="GO:0001097">
    <property type="term" value="F:TFIIH-class transcription factor complex binding"/>
    <property type="evidence" value="ECO:0007669"/>
    <property type="project" value="TreeGrafter"/>
</dbReference>
<keyword evidence="10" id="KW-0648">Protein biosynthesis</keyword>
<evidence type="ECO:0000256" key="4">
    <source>
        <dbReference type="ARBA" id="ARBA00023163"/>
    </source>
</evidence>
<dbReference type="GO" id="GO:0003743">
    <property type="term" value="F:translation initiation factor activity"/>
    <property type="evidence" value="ECO:0007669"/>
    <property type="project" value="UniProtKB-KW"/>
</dbReference>
<protein>
    <recommendedName>
        <fullName evidence="7">Transcription initiation factor IIE subunit beta</fullName>
    </recommendedName>
</protein>
<dbReference type="GO" id="GO:0005673">
    <property type="term" value="C:transcription factor TFIIE complex"/>
    <property type="evidence" value="ECO:0007669"/>
    <property type="project" value="UniProtKB-UniRule"/>
</dbReference>
<dbReference type="InterPro" id="IPR036388">
    <property type="entry name" value="WH-like_DNA-bd_sf"/>
</dbReference>
<dbReference type="Pfam" id="PF02186">
    <property type="entry name" value="TFIIE_beta"/>
    <property type="match status" value="1"/>
</dbReference>
<dbReference type="PIRSF" id="PIRSF016398">
    <property type="entry name" value="TFIIE-beta"/>
    <property type="match status" value="1"/>
</dbReference>
<dbReference type="InParanoid" id="A0A1V9X149"/>
<evidence type="ECO:0000256" key="7">
    <source>
        <dbReference type="PIRNR" id="PIRNR016398"/>
    </source>
</evidence>
<dbReference type="GO" id="GO:0003677">
    <property type="term" value="F:DNA binding"/>
    <property type="evidence" value="ECO:0007669"/>
    <property type="project" value="UniProtKB-UniRule"/>
</dbReference>
<keyword evidence="4 7" id="KW-0804">Transcription</keyword>
<keyword evidence="11" id="KW-1185">Reference proteome</keyword>
<evidence type="ECO:0000256" key="6">
    <source>
        <dbReference type="ARBA" id="ARBA00025581"/>
    </source>
</evidence>
<dbReference type="FunCoup" id="A0A1V9X149">
    <property type="interactions" value="1501"/>
</dbReference>
<dbReference type="AlphaFoldDB" id="A0A1V9X149"/>
<evidence type="ECO:0000313" key="11">
    <source>
        <dbReference type="Proteomes" id="UP000192247"/>
    </source>
</evidence>
<evidence type="ECO:0000256" key="1">
    <source>
        <dbReference type="ARBA" id="ARBA00004123"/>
    </source>
</evidence>
<feature type="region of interest" description="Disordered" evidence="8">
    <location>
        <begin position="16"/>
        <end position="58"/>
    </location>
</feature>
<feature type="compositionally biased region" description="Basic and acidic residues" evidence="8">
    <location>
        <begin position="25"/>
        <end position="35"/>
    </location>
</feature>
<evidence type="ECO:0000259" key="9">
    <source>
        <dbReference type="PROSITE" id="PS51351"/>
    </source>
</evidence>
<sequence>MDSALLREREAFRKRAMAVPVVENRSGKQRESPPRDKKKPPLLTKPMKASSAPKNPYRYKTITAGGSNSFSVLAKIVKYMKTRHLEGDTHPLTLDEILDETSQMDVGVRQKQWLQQEALVSNPKIEVTDDGKYAFKPPYNVKDRKSLLRLLERHHQRGLGGINLDDIRESMANVDGTLKKLGDSVLCITRPTDKKVVIFYNDKSDILNIDEDIKKLWRSVSVDGVDDAKIEEYLKRQGIQSMQDIGVKKVNPIVKRKKGAQKKARQFKRHNEHLSDVLVDFTET</sequence>
<name>A0A1V9X149_9ACAR</name>
<dbReference type="SUPFAM" id="SSF46785">
    <property type="entry name" value="Winged helix' DNA-binding domain"/>
    <property type="match status" value="1"/>
</dbReference>
<dbReference type="InterPro" id="IPR003166">
    <property type="entry name" value="TFIIE_bsu_DNA-bd"/>
</dbReference>
<comment type="caution">
    <text evidence="10">The sequence shown here is derived from an EMBL/GenBank/DDBJ whole genome shotgun (WGS) entry which is preliminary data.</text>
</comment>
<dbReference type="PANTHER" id="PTHR12716">
    <property type="entry name" value="TRANSCRIPTION INITIATION FACTOR IIE, BETA SUBUNIT"/>
    <property type="match status" value="1"/>
</dbReference>
<dbReference type="FunFam" id="1.10.10.10:FF:000177">
    <property type="entry name" value="Transcription initiation factor IIE subunit beta"/>
    <property type="match status" value="1"/>
</dbReference>
<feature type="domain" description="TFIIE beta" evidence="9">
    <location>
        <begin position="58"/>
        <end position="142"/>
    </location>
</feature>
<dbReference type="PANTHER" id="PTHR12716:SF8">
    <property type="entry name" value="TRANSCRIPTION INITIATION FACTOR IIE SUBUNIT BETA"/>
    <property type="match status" value="1"/>
</dbReference>
<dbReference type="Proteomes" id="UP000192247">
    <property type="component" value="Unassembled WGS sequence"/>
</dbReference>
<evidence type="ECO:0000256" key="3">
    <source>
        <dbReference type="ARBA" id="ARBA00023125"/>
    </source>
</evidence>
<dbReference type="InterPro" id="IPR016656">
    <property type="entry name" value="TFIIE-bsu"/>
</dbReference>
<evidence type="ECO:0000256" key="8">
    <source>
        <dbReference type="SAM" id="MobiDB-lite"/>
    </source>
</evidence>
<reference evidence="10 11" key="1">
    <citation type="journal article" date="2017" name="Gigascience">
        <title>Draft genome of the honey bee ectoparasitic mite, Tropilaelaps mercedesae, is shaped by the parasitic life history.</title>
        <authorList>
            <person name="Dong X."/>
            <person name="Armstrong S.D."/>
            <person name="Xia D."/>
            <person name="Makepeace B.L."/>
            <person name="Darby A.C."/>
            <person name="Kadowaki T."/>
        </authorList>
    </citation>
    <scope>NUCLEOTIDE SEQUENCE [LARGE SCALE GENOMIC DNA]</scope>
    <source>
        <strain evidence="10">Wuxi-XJTLU</strain>
    </source>
</reference>
<keyword evidence="10" id="KW-0396">Initiation factor</keyword>
<gene>
    <name evidence="10" type="ORF">BIW11_13709</name>
</gene>
<organism evidence="10 11">
    <name type="scientific">Tropilaelaps mercedesae</name>
    <dbReference type="NCBI Taxonomy" id="418985"/>
    <lineage>
        <taxon>Eukaryota</taxon>
        <taxon>Metazoa</taxon>
        <taxon>Ecdysozoa</taxon>
        <taxon>Arthropoda</taxon>
        <taxon>Chelicerata</taxon>
        <taxon>Arachnida</taxon>
        <taxon>Acari</taxon>
        <taxon>Parasitiformes</taxon>
        <taxon>Mesostigmata</taxon>
        <taxon>Gamasina</taxon>
        <taxon>Dermanyssoidea</taxon>
        <taxon>Laelapidae</taxon>
        <taxon>Tropilaelaps</taxon>
    </lineage>
</organism>
<dbReference type="Gene3D" id="1.10.10.10">
    <property type="entry name" value="Winged helix-like DNA-binding domain superfamily/Winged helix DNA-binding domain"/>
    <property type="match status" value="1"/>
</dbReference>
<keyword evidence="5 7" id="KW-0539">Nucleus</keyword>
<dbReference type="OrthoDB" id="5323195at2759"/>
<dbReference type="EMBL" id="MNPL01029852">
    <property type="protein sequence ID" value="OQR67128.1"/>
    <property type="molecule type" value="Genomic_DNA"/>
</dbReference>
<keyword evidence="3 7" id="KW-0238">DNA-binding</keyword>